<evidence type="ECO:0000256" key="1">
    <source>
        <dbReference type="SAM" id="MobiDB-lite"/>
    </source>
</evidence>
<dbReference type="Proteomes" id="UP000028725">
    <property type="component" value="Unassembled WGS sequence"/>
</dbReference>
<dbReference type="EMBL" id="JMCB01000017">
    <property type="protein sequence ID" value="KFE63529.1"/>
    <property type="molecule type" value="Genomic_DNA"/>
</dbReference>
<organism evidence="3 4">
    <name type="scientific">Hyalangium minutum</name>
    <dbReference type="NCBI Taxonomy" id="394096"/>
    <lineage>
        <taxon>Bacteria</taxon>
        <taxon>Pseudomonadati</taxon>
        <taxon>Myxococcota</taxon>
        <taxon>Myxococcia</taxon>
        <taxon>Myxococcales</taxon>
        <taxon>Cystobacterineae</taxon>
        <taxon>Archangiaceae</taxon>
        <taxon>Hyalangium</taxon>
    </lineage>
</organism>
<feature type="compositionally biased region" description="Basic and acidic residues" evidence="1">
    <location>
        <begin position="382"/>
        <end position="394"/>
    </location>
</feature>
<feature type="domain" description="Metallo-beta-lactamase" evidence="2">
    <location>
        <begin position="57"/>
        <end position="269"/>
    </location>
</feature>
<dbReference type="RefSeq" id="WP_044195864.1">
    <property type="nucleotide sequence ID" value="NZ_JMCB01000017.1"/>
</dbReference>
<dbReference type="Gene3D" id="3.60.15.10">
    <property type="entry name" value="Ribonuclease Z/Hydroxyacylglutathione hydrolase-like"/>
    <property type="match status" value="1"/>
</dbReference>
<evidence type="ECO:0000259" key="2">
    <source>
        <dbReference type="SMART" id="SM00849"/>
    </source>
</evidence>
<dbReference type="SUPFAM" id="SSF57884">
    <property type="entry name" value="Ada DNA repair protein, N-terminal domain (N-Ada 10)"/>
    <property type="match status" value="1"/>
</dbReference>
<sequence length="449" mass="47951">MSSRLWPLLALLLAAACKEPPPAPPAPPPATRPAAPKHFLGNAPDGKLHIYFLDVGQGDSALIVSPEGRTVLVDTGPATAVNHLVNRLPELLAARLDLVVLTHPSPEHYGTLSAVQKIADPRRLLEPQLPETPSDYDALLTTLGSSGVEIFSPAPNPAQPQELTRLPLGKGAELTVLWPRAPTEPLVQLQGEKRAQHEANSIVLRLTYGKTSVLFVGDARAETEAALLKRGAELNSTLLKVGGHGADSSTTQEFLRKVKPQAAIISVGGGNKLGVPAQAVLTRLKEEKTALFRTDQYGEVHAMSDGTQFVLTTQKLAPGEATNTQHVFDAPEEQALQVPTPSVPVAEKPEPKVVPAKAVVPKAKEGEDLSRFGKVVDIDTLGAKEHGGRPEKKGAPAGGEKYFASKNRPIFHKASCRSVKQISDANLREYSSREAALKDNKTPANDCRP</sequence>
<evidence type="ECO:0000313" key="4">
    <source>
        <dbReference type="Proteomes" id="UP000028725"/>
    </source>
</evidence>
<dbReference type="STRING" id="394096.DB31_2647"/>
<keyword evidence="4" id="KW-1185">Reference proteome</keyword>
<dbReference type="PANTHER" id="PTHR30619">
    <property type="entry name" value="DNA INTERNALIZATION/COMPETENCE PROTEIN COMEC/REC2"/>
    <property type="match status" value="1"/>
</dbReference>
<dbReference type="InterPro" id="IPR052159">
    <property type="entry name" value="Competence_DNA_uptake"/>
</dbReference>
<dbReference type="PROSITE" id="PS51257">
    <property type="entry name" value="PROKAR_LIPOPROTEIN"/>
    <property type="match status" value="1"/>
</dbReference>
<name>A0A085W766_9BACT</name>
<proteinExistence type="predicted"/>
<accession>A0A085W766</accession>
<dbReference type="SUPFAM" id="SSF56281">
    <property type="entry name" value="Metallo-hydrolase/oxidoreductase"/>
    <property type="match status" value="1"/>
</dbReference>
<dbReference type="SMART" id="SM00849">
    <property type="entry name" value="Lactamase_B"/>
    <property type="match status" value="1"/>
</dbReference>
<dbReference type="InterPro" id="IPR036866">
    <property type="entry name" value="RibonucZ/Hydroxyglut_hydro"/>
</dbReference>
<evidence type="ECO:0000313" key="3">
    <source>
        <dbReference type="EMBL" id="KFE63529.1"/>
    </source>
</evidence>
<reference evidence="3 4" key="1">
    <citation type="submission" date="2014-04" db="EMBL/GenBank/DDBJ databases">
        <title>Genome assembly of Hyalangium minutum DSM 14724.</title>
        <authorList>
            <person name="Sharma G."/>
            <person name="Subramanian S."/>
        </authorList>
    </citation>
    <scope>NUCLEOTIDE SEQUENCE [LARGE SCALE GENOMIC DNA]</scope>
    <source>
        <strain evidence="3 4">DSM 14724</strain>
    </source>
</reference>
<comment type="caution">
    <text evidence="3">The sequence shown here is derived from an EMBL/GenBank/DDBJ whole genome shotgun (WGS) entry which is preliminary data.</text>
</comment>
<dbReference type="PANTHER" id="PTHR30619:SF1">
    <property type="entry name" value="RECOMBINATION PROTEIN 2"/>
    <property type="match status" value="1"/>
</dbReference>
<dbReference type="Gene3D" id="3.40.10.10">
    <property type="entry name" value="DNA Methylphosphotriester Repair Domain"/>
    <property type="match status" value="1"/>
</dbReference>
<dbReference type="PATRIC" id="fig|394096.3.peg.6978"/>
<dbReference type="InterPro" id="IPR001279">
    <property type="entry name" value="Metallo-B-lactamas"/>
</dbReference>
<feature type="region of interest" description="Disordered" evidence="1">
    <location>
        <begin position="20"/>
        <end position="39"/>
    </location>
</feature>
<dbReference type="Pfam" id="PF00753">
    <property type="entry name" value="Lactamase_B"/>
    <property type="match status" value="1"/>
</dbReference>
<dbReference type="OrthoDB" id="9790149at2"/>
<feature type="compositionally biased region" description="Pro residues" evidence="1">
    <location>
        <begin position="20"/>
        <end position="31"/>
    </location>
</feature>
<feature type="region of interest" description="Disordered" evidence="1">
    <location>
        <begin position="430"/>
        <end position="449"/>
    </location>
</feature>
<gene>
    <name evidence="3" type="ORF">DB31_2647</name>
</gene>
<dbReference type="AlphaFoldDB" id="A0A085W766"/>
<dbReference type="InterPro" id="IPR035681">
    <property type="entry name" value="ComA-like_MBL"/>
</dbReference>
<dbReference type="CDD" id="cd07731">
    <property type="entry name" value="ComA-like_MBL-fold"/>
    <property type="match status" value="1"/>
</dbReference>
<dbReference type="InterPro" id="IPR035451">
    <property type="entry name" value="Ada-like_dom_sf"/>
</dbReference>
<feature type="region of interest" description="Disordered" evidence="1">
    <location>
        <begin position="382"/>
        <end position="402"/>
    </location>
</feature>
<protein>
    <submittedName>
        <fullName evidence="3">Metallo-beta-lactamase family protein</fullName>
    </submittedName>
</protein>